<feature type="transmembrane region" description="Helical" evidence="1">
    <location>
        <begin position="227"/>
        <end position="251"/>
    </location>
</feature>
<dbReference type="NCBIfam" id="NF038065">
    <property type="entry name" value="Pr6Pr"/>
    <property type="match status" value="1"/>
</dbReference>
<keyword evidence="1" id="KW-0812">Transmembrane</keyword>
<gene>
    <name evidence="2" type="ORF">UFOPK1740_00097</name>
</gene>
<name>A0A6J6E156_9ZZZZ</name>
<keyword evidence="1" id="KW-0472">Membrane</keyword>
<protein>
    <submittedName>
        <fullName evidence="2">Unannotated protein</fullName>
    </submittedName>
</protein>
<feature type="transmembrane region" description="Helical" evidence="1">
    <location>
        <begin position="128"/>
        <end position="147"/>
    </location>
</feature>
<feature type="transmembrane region" description="Helical" evidence="1">
    <location>
        <begin position="97"/>
        <end position="116"/>
    </location>
</feature>
<accession>A0A6J6E156</accession>
<dbReference type="EMBL" id="CAEZTU010000002">
    <property type="protein sequence ID" value="CAB4569476.1"/>
    <property type="molecule type" value="Genomic_DNA"/>
</dbReference>
<dbReference type="InterPro" id="IPR049713">
    <property type="entry name" value="Pr6Pr-like"/>
</dbReference>
<sequence>MGLSVTEGVEVDSSDVSDAHADRKTSEIIETRTSIFLMLKYSRQAFGINAILAWIGVIGSLAVDATGVVIVPQFGPTYFGGHADGLAGSIPRVVDNLSYFTIWSTILVGITMYMLYKNQNRDSFWFKVFRLSSLMMITVTMLVYILILAKDANPQSWNIYTNLILHYITPPVTILVWLIFGPRGWINWKIVLSSLLIPISYIVYTFARGAVINKYPYGFINVAELGYVGALIGTGLVLVLGMFLFLVYFIIDKLISLARYHYSQTNSKI</sequence>
<feature type="transmembrane region" description="Helical" evidence="1">
    <location>
        <begin position="159"/>
        <end position="180"/>
    </location>
</feature>
<feature type="transmembrane region" description="Helical" evidence="1">
    <location>
        <begin position="46"/>
        <end position="71"/>
    </location>
</feature>
<feature type="transmembrane region" description="Helical" evidence="1">
    <location>
        <begin position="187"/>
        <end position="207"/>
    </location>
</feature>
<evidence type="ECO:0000313" key="2">
    <source>
        <dbReference type="EMBL" id="CAB4569476.1"/>
    </source>
</evidence>
<proteinExistence type="predicted"/>
<reference evidence="2" key="1">
    <citation type="submission" date="2020-05" db="EMBL/GenBank/DDBJ databases">
        <authorList>
            <person name="Chiriac C."/>
            <person name="Salcher M."/>
            <person name="Ghai R."/>
            <person name="Kavagutti S V."/>
        </authorList>
    </citation>
    <scope>NUCLEOTIDE SEQUENCE</scope>
</reference>
<dbReference type="AlphaFoldDB" id="A0A6J6E156"/>
<keyword evidence="1" id="KW-1133">Transmembrane helix</keyword>
<organism evidence="2">
    <name type="scientific">freshwater metagenome</name>
    <dbReference type="NCBI Taxonomy" id="449393"/>
    <lineage>
        <taxon>unclassified sequences</taxon>
        <taxon>metagenomes</taxon>
        <taxon>ecological metagenomes</taxon>
    </lineage>
</organism>
<evidence type="ECO:0000256" key="1">
    <source>
        <dbReference type="SAM" id="Phobius"/>
    </source>
</evidence>